<dbReference type="EMBL" id="MVHF01000006">
    <property type="protein sequence ID" value="ORA37219.1"/>
    <property type="molecule type" value="Genomic_DNA"/>
</dbReference>
<dbReference type="Proteomes" id="UP000192448">
    <property type="component" value="Unassembled WGS sequence"/>
</dbReference>
<evidence type="ECO:0000256" key="1">
    <source>
        <dbReference type="SAM" id="Phobius"/>
    </source>
</evidence>
<protein>
    <recommendedName>
        <fullName evidence="4">DUF1616 domain-containing protein</fullName>
    </recommendedName>
</protein>
<feature type="transmembrane region" description="Helical" evidence="1">
    <location>
        <begin position="135"/>
        <end position="154"/>
    </location>
</feature>
<dbReference type="AlphaFoldDB" id="A0A1X0B4S8"/>
<feature type="transmembrane region" description="Helical" evidence="1">
    <location>
        <begin position="12"/>
        <end position="33"/>
    </location>
</feature>
<feature type="transmembrane region" description="Helical" evidence="1">
    <location>
        <begin position="66"/>
        <end position="87"/>
    </location>
</feature>
<feature type="transmembrane region" description="Helical" evidence="1">
    <location>
        <begin position="39"/>
        <end position="59"/>
    </location>
</feature>
<sequence>MGAAVITRQKLSWTDGVAVAAVACYVAAVLPIFPNIVGHLAATVLCFVLAGAALAGAVMPRRVSTTAWFTAVTACAMGVGVIGGVLLDYLPSGLVSFNWVTFALVTTLLSAALARLRGPRAPIPRVRVPIPSLTVGMKVLTALLLLTAAIVISLSSKNQDRPFTELWLVPDNPTQLPAGASRAVVGIKSHESAVENFTVVLDTGKRVMTGQVTLRPDEEWTQTIPVEGAKAEASVYRGDATGEPYRTVWIDKQ</sequence>
<accession>A0A1X0B4S8</accession>
<keyword evidence="3" id="KW-1185">Reference proteome</keyword>
<keyword evidence="1" id="KW-0812">Transmembrane</keyword>
<proteinExistence type="predicted"/>
<evidence type="ECO:0000313" key="2">
    <source>
        <dbReference type="EMBL" id="ORA37219.1"/>
    </source>
</evidence>
<dbReference type="STRING" id="1927124.BST13_08720"/>
<reference evidence="2 3" key="1">
    <citation type="submission" date="2017-02" db="EMBL/GenBank/DDBJ databases">
        <title>The new phylogeny of genus Mycobacterium.</title>
        <authorList>
            <person name="Tortoli E."/>
            <person name="Trovato A."/>
            <person name="Cirillo D.M."/>
        </authorList>
    </citation>
    <scope>NUCLEOTIDE SEQUENCE [LARGE SCALE GENOMIC DNA]</scope>
    <source>
        <strain evidence="2 3">RW6</strain>
    </source>
</reference>
<keyword evidence="1" id="KW-1133">Transmembrane helix</keyword>
<feature type="transmembrane region" description="Helical" evidence="1">
    <location>
        <begin position="93"/>
        <end position="114"/>
    </location>
</feature>
<comment type="caution">
    <text evidence="2">The sequence shown here is derived from an EMBL/GenBank/DDBJ whole genome shotgun (WGS) entry which is preliminary data.</text>
</comment>
<name>A0A1X0B4S8_9MYCO</name>
<keyword evidence="1" id="KW-0472">Membrane</keyword>
<gene>
    <name evidence="2" type="ORF">BST13_08720</name>
</gene>
<evidence type="ECO:0000313" key="3">
    <source>
        <dbReference type="Proteomes" id="UP000192448"/>
    </source>
</evidence>
<organism evidence="2 3">
    <name type="scientific">Mycobacterium aquaticum</name>
    <dbReference type="NCBI Taxonomy" id="1927124"/>
    <lineage>
        <taxon>Bacteria</taxon>
        <taxon>Bacillati</taxon>
        <taxon>Actinomycetota</taxon>
        <taxon>Actinomycetes</taxon>
        <taxon>Mycobacteriales</taxon>
        <taxon>Mycobacteriaceae</taxon>
        <taxon>Mycobacterium</taxon>
    </lineage>
</organism>
<evidence type="ECO:0008006" key="4">
    <source>
        <dbReference type="Google" id="ProtNLM"/>
    </source>
</evidence>